<feature type="compositionally biased region" description="Polar residues" evidence="1">
    <location>
        <begin position="308"/>
        <end position="323"/>
    </location>
</feature>
<dbReference type="Pfam" id="PF11737">
    <property type="entry name" value="DUF3300"/>
    <property type="match status" value="1"/>
</dbReference>
<feature type="compositionally biased region" description="Polar residues" evidence="1">
    <location>
        <begin position="380"/>
        <end position="391"/>
    </location>
</feature>
<organism evidence="4 6">
    <name type="scientific">Alteromonas stellipolaris</name>
    <dbReference type="NCBI Taxonomy" id="233316"/>
    <lineage>
        <taxon>Bacteria</taxon>
        <taxon>Pseudomonadati</taxon>
        <taxon>Pseudomonadota</taxon>
        <taxon>Gammaproteobacteria</taxon>
        <taxon>Alteromonadales</taxon>
        <taxon>Alteromonadaceae</taxon>
        <taxon>Alteromonas/Salinimonas group</taxon>
        <taxon>Alteromonas</taxon>
    </lineage>
</organism>
<dbReference type="PANTHER" id="PTHR40269">
    <property type="entry name" value="OUTER MEMBRANE PROTEIN-RELATED"/>
    <property type="match status" value="1"/>
</dbReference>
<evidence type="ECO:0000313" key="3">
    <source>
        <dbReference type="EMBL" id="AMJ72885.1"/>
    </source>
</evidence>
<evidence type="ECO:0000313" key="5">
    <source>
        <dbReference type="Proteomes" id="UP000056750"/>
    </source>
</evidence>
<gene>
    <name evidence="3" type="ORF">AVL57_02185</name>
    <name evidence="4" type="ORF">Q4527_08890</name>
</gene>
<dbReference type="RefSeq" id="WP_057794732.1">
    <property type="nucleotide sequence ID" value="NZ_CP013926.1"/>
</dbReference>
<name>A0AAW7Z4U0_9ALTE</name>
<evidence type="ECO:0000256" key="2">
    <source>
        <dbReference type="SAM" id="SignalP"/>
    </source>
</evidence>
<reference evidence="3 5" key="1">
    <citation type="submission" date="2015-12" db="EMBL/GenBank/DDBJ databases">
        <title>Intraspecies pangenome expansion in the marine bacterium Alteromonas.</title>
        <authorList>
            <person name="Lopez-Perez M."/>
            <person name="Rodriguez-Valera F."/>
        </authorList>
    </citation>
    <scope>NUCLEOTIDE SEQUENCE [LARGE SCALE GENOMIC DNA]</scope>
    <source>
        <strain evidence="3 5">LMG 21861</strain>
    </source>
</reference>
<dbReference type="AlphaFoldDB" id="A0AAW7Z4U0"/>
<dbReference type="EMBL" id="CP013926">
    <property type="protein sequence ID" value="AMJ72885.1"/>
    <property type="molecule type" value="Genomic_DNA"/>
</dbReference>
<dbReference type="Proteomes" id="UP001170717">
    <property type="component" value="Unassembled WGS sequence"/>
</dbReference>
<reference evidence="4" key="2">
    <citation type="submission" date="2023-07" db="EMBL/GenBank/DDBJ databases">
        <title>Genome content predicts the carbon catabolic preferences of heterotrophic bacteria.</title>
        <authorList>
            <person name="Gralka M."/>
        </authorList>
    </citation>
    <scope>NUCLEOTIDE SEQUENCE</scope>
    <source>
        <strain evidence="4">F2M12</strain>
    </source>
</reference>
<dbReference type="PANTHER" id="PTHR40269:SF1">
    <property type="entry name" value="OUTER MEMBRANE PROTEIN"/>
    <property type="match status" value="1"/>
</dbReference>
<dbReference type="Proteomes" id="UP000056750">
    <property type="component" value="Chromosome"/>
</dbReference>
<feature type="region of interest" description="Disordered" evidence="1">
    <location>
        <begin position="291"/>
        <end position="456"/>
    </location>
</feature>
<feature type="chain" id="PRO_5043600070" evidence="2">
    <location>
        <begin position="24"/>
        <end position="456"/>
    </location>
</feature>
<accession>A0AAW7Z4U0</accession>
<evidence type="ECO:0000313" key="6">
    <source>
        <dbReference type="Proteomes" id="UP001170717"/>
    </source>
</evidence>
<feature type="compositionally biased region" description="Polar residues" evidence="1">
    <location>
        <begin position="404"/>
        <end position="416"/>
    </location>
</feature>
<feature type="compositionally biased region" description="Polar residues" evidence="1">
    <location>
        <begin position="437"/>
        <end position="456"/>
    </location>
</feature>
<proteinExistence type="predicted"/>
<keyword evidence="5" id="KW-1185">Reference proteome</keyword>
<feature type="compositionally biased region" description="Low complexity" evidence="1">
    <location>
        <begin position="324"/>
        <end position="335"/>
    </location>
</feature>
<keyword evidence="2" id="KW-0732">Signal</keyword>
<sequence>MKKLTLALLVAMGTLSTSFPMLASASVEPETSVDNYQYSDAELDSLLAPIALYPDTLLTHIMIAATYPLDVVAADRWRQSNLHLTPEQVEQALDPVTWDPSVKALAAFTDILHTMAEDLNWLQQLGDNVLISEARVLDRVQLLRQHALNTGNLQSNDYLEVEREIEQERSVIVIAPRHRDVVYVPYYDTLIVFGLWSHAIAPVHWHHRVSYRHRGNFFWAPQVRLSSFFYFGGIRWSNRHVVIHREPVRHYYRGTPNKRVYSKGYQRWQHNADHRRARYSNRVVHSAPKRYSANRSVKVRSNERGNTRVINAKSSRHTQTSVSQNNHRNIQHNNQLKGQTSRNVNVANKPLKTPRTVTPRNSTTTRTVTTTKTVKRESNKASGQKYQQGASTHVKRAQTRDTRTASNRSSMSQQRATRNVDRSTSRDRSVSREKSVSRQSNVNRNRSGQSKSHSQK</sequence>
<feature type="signal peptide" evidence="2">
    <location>
        <begin position="1"/>
        <end position="23"/>
    </location>
</feature>
<feature type="compositionally biased region" description="Polar residues" evidence="1">
    <location>
        <begin position="336"/>
        <end position="346"/>
    </location>
</feature>
<dbReference type="KEGG" id="asq:AVL57_02185"/>
<feature type="compositionally biased region" description="Low complexity" evidence="1">
    <location>
        <begin position="353"/>
        <end position="372"/>
    </location>
</feature>
<dbReference type="InterPro" id="IPR021728">
    <property type="entry name" value="DUF3300"/>
</dbReference>
<evidence type="ECO:0000313" key="4">
    <source>
        <dbReference type="EMBL" id="MDO6577508.1"/>
    </source>
</evidence>
<evidence type="ECO:0000256" key="1">
    <source>
        <dbReference type="SAM" id="MobiDB-lite"/>
    </source>
</evidence>
<feature type="compositionally biased region" description="Basic and acidic residues" evidence="1">
    <location>
        <begin position="418"/>
        <end position="436"/>
    </location>
</feature>
<dbReference type="EMBL" id="JAUOQI010000005">
    <property type="protein sequence ID" value="MDO6577508.1"/>
    <property type="molecule type" value="Genomic_DNA"/>
</dbReference>
<protein>
    <submittedName>
        <fullName evidence="4">DUF3300 domain-containing protein</fullName>
    </submittedName>
</protein>